<dbReference type="Pfam" id="PF00512">
    <property type="entry name" value="HisKA"/>
    <property type="match status" value="1"/>
</dbReference>
<dbReference type="PROSITE" id="PS50885">
    <property type="entry name" value="HAMP"/>
    <property type="match status" value="1"/>
</dbReference>
<dbReference type="EMBL" id="JACHHG010000006">
    <property type="protein sequence ID" value="MBB6098486.1"/>
    <property type="molecule type" value="Genomic_DNA"/>
</dbReference>
<keyword evidence="7" id="KW-0902">Two-component regulatory system</keyword>
<dbReference type="CDD" id="cd16922">
    <property type="entry name" value="HATPase_EvgS-ArcB-TorS-like"/>
    <property type="match status" value="1"/>
</dbReference>
<keyword evidence="6 11" id="KW-0418">Kinase</keyword>
<comment type="caution">
    <text evidence="11">The sequence shown here is derived from an EMBL/GenBank/DDBJ whole genome shotgun (WGS) entry which is preliminary data.</text>
</comment>
<feature type="transmembrane region" description="Helical" evidence="8">
    <location>
        <begin position="64"/>
        <end position="86"/>
    </location>
</feature>
<protein>
    <recommendedName>
        <fullName evidence="3">histidine kinase</fullName>
        <ecNumber evidence="3">2.7.13.3</ecNumber>
    </recommendedName>
</protein>
<evidence type="ECO:0000256" key="2">
    <source>
        <dbReference type="ARBA" id="ARBA00004370"/>
    </source>
</evidence>
<evidence type="ECO:0000313" key="11">
    <source>
        <dbReference type="EMBL" id="MBB6098486.1"/>
    </source>
</evidence>
<dbReference type="Pfam" id="PF00672">
    <property type="entry name" value="HAMP"/>
    <property type="match status" value="1"/>
</dbReference>
<dbReference type="InterPro" id="IPR050736">
    <property type="entry name" value="Sensor_HK_Regulatory"/>
</dbReference>
<feature type="domain" description="HAMP" evidence="10">
    <location>
        <begin position="88"/>
        <end position="140"/>
    </location>
</feature>
<dbReference type="GO" id="GO:0016020">
    <property type="term" value="C:membrane"/>
    <property type="evidence" value="ECO:0007669"/>
    <property type="project" value="UniProtKB-SubCell"/>
</dbReference>
<organism evidence="11 12">
    <name type="scientific">Deinobacterium chartae</name>
    <dbReference type="NCBI Taxonomy" id="521158"/>
    <lineage>
        <taxon>Bacteria</taxon>
        <taxon>Thermotogati</taxon>
        <taxon>Deinococcota</taxon>
        <taxon>Deinococci</taxon>
        <taxon>Deinococcales</taxon>
        <taxon>Deinococcaceae</taxon>
        <taxon>Deinobacterium</taxon>
    </lineage>
</organism>
<evidence type="ECO:0000259" key="10">
    <source>
        <dbReference type="PROSITE" id="PS50885"/>
    </source>
</evidence>
<dbReference type="Gene3D" id="3.30.565.10">
    <property type="entry name" value="Histidine kinase-like ATPase, C-terminal domain"/>
    <property type="match status" value="1"/>
</dbReference>
<reference evidence="11 12" key="1">
    <citation type="submission" date="2020-08" db="EMBL/GenBank/DDBJ databases">
        <title>Genomic Encyclopedia of Type Strains, Phase IV (KMG-IV): sequencing the most valuable type-strain genomes for metagenomic binning, comparative biology and taxonomic classification.</title>
        <authorList>
            <person name="Goeker M."/>
        </authorList>
    </citation>
    <scope>NUCLEOTIDE SEQUENCE [LARGE SCALE GENOMIC DNA]</scope>
    <source>
        <strain evidence="11 12">DSM 21458</strain>
    </source>
</reference>
<dbReference type="InterPro" id="IPR003660">
    <property type="entry name" value="HAMP_dom"/>
</dbReference>
<evidence type="ECO:0000256" key="1">
    <source>
        <dbReference type="ARBA" id="ARBA00000085"/>
    </source>
</evidence>
<dbReference type="InterPro" id="IPR036890">
    <property type="entry name" value="HATPase_C_sf"/>
</dbReference>
<comment type="catalytic activity">
    <reaction evidence="1">
        <text>ATP + protein L-histidine = ADP + protein N-phospho-L-histidine.</text>
        <dbReference type="EC" id="2.7.13.3"/>
    </reaction>
</comment>
<dbReference type="CDD" id="cd00082">
    <property type="entry name" value="HisKA"/>
    <property type="match status" value="1"/>
</dbReference>
<dbReference type="RefSeq" id="WP_183986948.1">
    <property type="nucleotide sequence ID" value="NZ_JACHHG010000006.1"/>
</dbReference>
<feature type="domain" description="Histidine kinase" evidence="9">
    <location>
        <begin position="148"/>
        <end position="359"/>
    </location>
</feature>
<dbReference type="PROSITE" id="PS50109">
    <property type="entry name" value="HIS_KIN"/>
    <property type="match status" value="1"/>
</dbReference>
<keyword evidence="12" id="KW-1185">Reference proteome</keyword>
<dbReference type="Pfam" id="PF02518">
    <property type="entry name" value="HATPase_c"/>
    <property type="match status" value="1"/>
</dbReference>
<dbReference type="InterPro" id="IPR004358">
    <property type="entry name" value="Sig_transdc_His_kin-like_C"/>
</dbReference>
<evidence type="ECO:0000256" key="3">
    <source>
        <dbReference type="ARBA" id="ARBA00012438"/>
    </source>
</evidence>
<dbReference type="EC" id="2.7.13.3" evidence="3"/>
<evidence type="ECO:0000256" key="7">
    <source>
        <dbReference type="ARBA" id="ARBA00023012"/>
    </source>
</evidence>
<dbReference type="PRINTS" id="PR00344">
    <property type="entry name" value="BCTRLSENSOR"/>
</dbReference>
<gene>
    <name evidence="11" type="ORF">HNR42_001920</name>
</gene>
<dbReference type="InterPro" id="IPR036097">
    <property type="entry name" value="HisK_dim/P_sf"/>
</dbReference>
<keyword evidence="5" id="KW-0808">Transferase</keyword>
<sequence>MRLFARLFLSHLLVLLVAEGTLLLAAELLASGFFRHHVDEMVRLIGPRGAALRPDLEAGMRGTLTGALLASLPIATLLAALTALLASRRVVRSVQLLERGSREIAAGHFERRLPETGRDELTDLARSFNRMAASLERVEESRAELIGNVGHELRSPLAALRGYAEALVDGVMTPEQAGTAILREVRAMDRLAGDLSAISRIEAGRVELHPVDFSAADLLRAAFERFEAAFEERGVRLELRAAALPVRADFERSLQVLSNLLSNALRHTPPGGQVSVRVRGGRGEVRFEVTDSGPGIPAEHLERIFERFYRVDAARSRQAGGSGVGLTIARGLARAMDGQLTVTSGPQGSTFTLRLPAGV</sequence>
<dbReference type="Gene3D" id="1.10.287.130">
    <property type="match status" value="1"/>
</dbReference>
<dbReference type="InterPro" id="IPR005467">
    <property type="entry name" value="His_kinase_dom"/>
</dbReference>
<dbReference type="CDD" id="cd06225">
    <property type="entry name" value="HAMP"/>
    <property type="match status" value="1"/>
</dbReference>
<evidence type="ECO:0000259" key="9">
    <source>
        <dbReference type="PROSITE" id="PS50109"/>
    </source>
</evidence>
<dbReference type="SMART" id="SM00388">
    <property type="entry name" value="HisKA"/>
    <property type="match status" value="1"/>
</dbReference>
<dbReference type="SUPFAM" id="SSF55874">
    <property type="entry name" value="ATPase domain of HSP90 chaperone/DNA topoisomerase II/histidine kinase"/>
    <property type="match status" value="1"/>
</dbReference>
<dbReference type="SUPFAM" id="SSF158472">
    <property type="entry name" value="HAMP domain-like"/>
    <property type="match status" value="1"/>
</dbReference>
<dbReference type="SMART" id="SM00304">
    <property type="entry name" value="HAMP"/>
    <property type="match status" value="1"/>
</dbReference>
<keyword evidence="8" id="KW-0812">Transmembrane</keyword>
<dbReference type="GO" id="GO:0000155">
    <property type="term" value="F:phosphorelay sensor kinase activity"/>
    <property type="evidence" value="ECO:0007669"/>
    <property type="project" value="InterPro"/>
</dbReference>
<dbReference type="SMART" id="SM00387">
    <property type="entry name" value="HATPase_c"/>
    <property type="match status" value="1"/>
</dbReference>
<dbReference type="PANTHER" id="PTHR43711">
    <property type="entry name" value="TWO-COMPONENT HISTIDINE KINASE"/>
    <property type="match status" value="1"/>
</dbReference>
<name>A0A841I045_9DEIO</name>
<proteinExistence type="predicted"/>
<dbReference type="Proteomes" id="UP000569951">
    <property type="component" value="Unassembled WGS sequence"/>
</dbReference>
<keyword evidence="4" id="KW-0597">Phosphoprotein</keyword>
<dbReference type="InterPro" id="IPR003661">
    <property type="entry name" value="HisK_dim/P_dom"/>
</dbReference>
<evidence type="ECO:0000256" key="6">
    <source>
        <dbReference type="ARBA" id="ARBA00022777"/>
    </source>
</evidence>
<evidence type="ECO:0000313" key="12">
    <source>
        <dbReference type="Proteomes" id="UP000569951"/>
    </source>
</evidence>
<accession>A0A841I045</accession>
<keyword evidence="8" id="KW-1133">Transmembrane helix</keyword>
<dbReference type="AlphaFoldDB" id="A0A841I045"/>
<dbReference type="FunFam" id="3.30.565.10:FF:000006">
    <property type="entry name" value="Sensor histidine kinase WalK"/>
    <property type="match status" value="1"/>
</dbReference>
<keyword evidence="8" id="KW-0472">Membrane</keyword>
<dbReference type="PANTHER" id="PTHR43711:SF1">
    <property type="entry name" value="HISTIDINE KINASE 1"/>
    <property type="match status" value="1"/>
</dbReference>
<evidence type="ECO:0000256" key="4">
    <source>
        <dbReference type="ARBA" id="ARBA00022553"/>
    </source>
</evidence>
<comment type="subcellular location">
    <subcellularLocation>
        <location evidence="2">Membrane</location>
    </subcellularLocation>
</comment>
<dbReference type="SUPFAM" id="SSF47384">
    <property type="entry name" value="Homodimeric domain of signal transducing histidine kinase"/>
    <property type="match status" value="1"/>
</dbReference>
<evidence type="ECO:0000256" key="5">
    <source>
        <dbReference type="ARBA" id="ARBA00022679"/>
    </source>
</evidence>
<dbReference type="InterPro" id="IPR003594">
    <property type="entry name" value="HATPase_dom"/>
</dbReference>
<evidence type="ECO:0000256" key="8">
    <source>
        <dbReference type="SAM" id="Phobius"/>
    </source>
</evidence>
<dbReference type="Gene3D" id="6.10.340.10">
    <property type="match status" value="1"/>
</dbReference>